<evidence type="ECO:0008006" key="3">
    <source>
        <dbReference type="Google" id="ProtNLM"/>
    </source>
</evidence>
<comment type="caution">
    <text evidence="1">The sequence shown here is derived from an EMBL/GenBank/DDBJ whole genome shotgun (WGS) entry which is preliminary data.</text>
</comment>
<dbReference type="Gene3D" id="1.10.30.50">
    <property type="match status" value="1"/>
</dbReference>
<organism evidence="1 2">
    <name type="scientific">Streptomyces noursei</name>
    <name type="common">Streptomyces albulus</name>
    <dbReference type="NCBI Taxonomy" id="1971"/>
    <lineage>
        <taxon>Bacteria</taxon>
        <taxon>Bacillati</taxon>
        <taxon>Actinomycetota</taxon>
        <taxon>Actinomycetes</taxon>
        <taxon>Kitasatosporales</taxon>
        <taxon>Streptomycetaceae</taxon>
        <taxon>Streptomyces</taxon>
    </lineage>
</organism>
<evidence type="ECO:0000313" key="1">
    <source>
        <dbReference type="EMBL" id="GCB93710.1"/>
    </source>
</evidence>
<protein>
    <recommendedName>
        <fullName evidence="3">HNH nuclease domain-containing protein</fullName>
    </recommendedName>
</protein>
<dbReference type="RefSeq" id="WP_016577232.1">
    <property type="nucleotide sequence ID" value="NZ_BHXC01000007.1"/>
</dbReference>
<dbReference type="Proteomes" id="UP000288351">
    <property type="component" value="Unassembled WGS sequence"/>
</dbReference>
<gene>
    <name evidence="1" type="ORF">SALB_06496</name>
</gene>
<dbReference type="EMBL" id="BHXC01000007">
    <property type="protein sequence ID" value="GCB93710.1"/>
    <property type="molecule type" value="Genomic_DNA"/>
</dbReference>
<sequence>MTAVVQAREFFAADPSPRASWRMAVLMGRNSRTYKFALGHALLQLAGQGRAEVSLADLAVPYALSLAERATDAPQAPDGSAGGATDFLTVLGRAGAESLRLGHPTEELLAAAVRSMPVMVMQKFHNLSGDALGHRFYELGPGTGGRRTVRFTDALRSIAGSEQAPGLGTELGARWRIVENSFDTGIGRSLITDGLSIDGTTLYLTDRRRRRPIAHLTPAVIGFQHHRCLICDDVIVPGAPVQVDHVFPRALMTRYGTVRPWPGPDLDLLWNLAPAHEACNGAKSDRMPKDVELMRLARRNTAIMSSPHPLRRTLQLQIRTPPGTSHAGDWPTFLRAVRTLVT</sequence>
<dbReference type="AlphaFoldDB" id="A0A401R7V6"/>
<accession>A0A401R7V6</accession>
<name>A0A401R7V6_STRNR</name>
<reference evidence="1 2" key="1">
    <citation type="journal article" date="2019" name="Microbiol. Resour. Announc.">
        <title>Draft Genome Sequence of the Most Traditional epsilon-Poly-l-Lysine Producer, Streptomyces albulus NBRC14147.</title>
        <authorList>
            <person name="Yamanaka K."/>
            <person name="Hamano Y."/>
        </authorList>
    </citation>
    <scope>NUCLEOTIDE SEQUENCE [LARGE SCALE GENOMIC DNA]</scope>
    <source>
        <strain evidence="1 2">NBRC 14147</strain>
    </source>
</reference>
<evidence type="ECO:0000313" key="2">
    <source>
        <dbReference type="Proteomes" id="UP000288351"/>
    </source>
</evidence>
<dbReference type="CDD" id="cd00085">
    <property type="entry name" value="HNHc"/>
    <property type="match status" value="1"/>
</dbReference>
<proteinExistence type="predicted"/>
<dbReference type="InterPro" id="IPR003615">
    <property type="entry name" value="HNH_nuc"/>
</dbReference>